<gene>
    <name evidence="3" type="ORF">I0K15_14275</name>
</gene>
<name>A0A7S9LPK8_9RHOB</name>
<dbReference type="SUPFAM" id="SSF55961">
    <property type="entry name" value="Bet v1-like"/>
    <property type="match status" value="1"/>
</dbReference>
<dbReference type="Proteomes" id="UP000594800">
    <property type="component" value="Chromosome"/>
</dbReference>
<dbReference type="AlphaFoldDB" id="A0A7S9LPK8"/>
<dbReference type="Pfam" id="PF08327">
    <property type="entry name" value="AHSA1"/>
    <property type="match status" value="1"/>
</dbReference>
<evidence type="ECO:0000256" key="1">
    <source>
        <dbReference type="ARBA" id="ARBA00006817"/>
    </source>
</evidence>
<accession>A0A7S9LPK8</accession>
<protein>
    <submittedName>
        <fullName evidence="3">SRPBCC family protein</fullName>
    </submittedName>
</protein>
<dbReference type="CDD" id="cd08900">
    <property type="entry name" value="SRPBCC_CalC_Aha1-like_7"/>
    <property type="match status" value="1"/>
</dbReference>
<dbReference type="InterPro" id="IPR023393">
    <property type="entry name" value="START-like_dom_sf"/>
</dbReference>
<comment type="similarity">
    <text evidence="1">Belongs to the AHA1 family.</text>
</comment>
<reference evidence="3 4" key="1">
    <citation type="submission" date="2020-11" db="EMBL/GenBank/DDBJ databases">
        <title>Description of Pontivivens ytuae sp. nov. isolated from deep sea sediment of Mariana Trench.</title>
        <authorList>
            <person name="Wang Z."/>
            <person name="Sun Q.-L."/>
            <person name="Xu X.-D."/>
            <person name="Tang Y.-Z."/>
            <person name="Zhang J."/>
        </authorList>
    </citation>
    <scope>NUCLEOTIDE SEQUENCE [LARGE SCALE GENOMIC DNA]</scope>
    <source>
        <strain evidence="3 4">MT2928</strain>
    </source>
</reference>
<dbReference type="InterPro" id="IPR013538">
    <property type="entry name" value="ASHA1/2-like_C"/>
</dbReference>
<evidence type="ECO:0000313" key="3">
    <source>
        <dbReference type="EMBL" id="QPH52967.1"/>
    </source>
</evidence>
<proteinExistence type="inferred from homology"/>
<sequence length="151" mass="16647">MRHDSFTMSRVLAAAPDRVWRAWSDKDRKAAWFAKDDAPGWRTVRYDLDFRIGGAESGAWAKDGLEHSNATTFLDIEDGARIVYAYTMALDDVVHSASLATVTFAAEGDGTRLTFTEQGVYYGDSDGIAGREAGWEHLMGALARSLEAEHV</sequence>
<dbReference type="RefSeq" id="WP_196102178.1">
    <property type="nucleotide sequence ID" value="NZ_CP064942.1"/>
</dbReference>
<evidence type="ECO:0000259" key="2">
    <source>
        <dbReference type="Pfam" id="PF08327"/>
    </source>
</evidence>
<dbReference type="Gene3D" id="3.30.530.20">
    <property type="match status" value="1"/>
</dbReference>
<keyword evidence="4" id="KW-1185">Reference proteome</keyword>
<evidence type="ECO:0000313" key="4">
    <source>
        <dbReference type="Proteomes" id="UP000594800"/>
    </source>
</evidence>
<organism evidence="3 4">
    <name type="scientific">Pontivivens ytuae</name>
    <dbReference type="NCBI Taxonomy" id="2789856"/>
    <lineage>
        <taxon>Bacteria</taxon>
        <taxon>Pseudomonadati</taxon>
        <taxon>Pseudomonadota</taxon>
        <taxon>Alphaproteobacteria</taxon>
        <taxon>Rhodobacterales</taxon>
        <taxon>Paracoccaceae</taxon>
        <taxon>Pontivivens</taxon>
    </lineage>
</organism>
<dbReference type="EMBL" id="CP064942">
    <property type="protein sequence ID" value="QPH52967.1"/>
    <property type="molecule type" value="Genomic_DNA"/>
</dbReference>
<dbReference type="KEGG" id="poz:I0K15_14275"/>
<feature type="domain" description="Activator of Hsp90 ATPase homologue 1/2-like C-terminal" evidence="2">
    <location>
        <begin position="14"/>
        <end position="146"/>
    </location>
</feature>